<dbReference type="NCBIfam" id="NF002997">
    <property type="entry name" value="PRK03761.1"/>
    <property type="match status" value="1"/>
</dbReference>
<dbReference type="PANTHER" id="PTHR30189">
    <property type="entry name" value="LPS-ASSEMBLY PROTEIN"/>
    <property type="match status" value="1"/>
</dbReference>
<name>A0ABR7QYN0_9GAMM</name>
<sequence length="795" mass="92332">MKKLTPTFIAVTVCISLYSPNNYAKDNKILKQFQPQNNQRCLVNVPLNNRPSPQKDINEQPINVISDNFKAELPSKAIYTGNVIVTQGNRQINSDQMTLIQSQNQNRDIFLNGNIIYQDDMVELHAEKASMNLVNKEIEIDNSQYHLVGRLGRGSAKKMQFTNNRYLVIKGGSFTSCPIENKTWNIEGSKIIHDNDEQLLEVWDAVFRIANVPVLYTPYLQLPTGSIRRSGLLMPNFSYDSISGIDFSLPIYWNIAPNYDATFTPRIIQKRGIQLQSEGRYLNAIGLGTVAFDWLQYDDQYSKDRKGRRHSNEAGYSNNNYRWLFHWKNEEQINDNWRLTVNSTRVSDNQYITDLGSKYAAETDGYLTQSYTIGYADENWDIDLNYKYFQALYDNLKHQLYRPEPQLNINYYDDIGNFNFKTFSQVSHFVTSGKDNPKTWRFHIEPGLNYALMSSWASLNTEVGFLATHYDQNVPKSNTSKNYLKESVNRFLPKFSIDGKMIFERNINTFTGYTQTLEPRVKYLYIPYRNQSRIDKYDSSLLQSDYIGLFREQPYSGLDRIPSANKIATGITTRIYDDDQVEKFNLSVGQIYYFTRSKTGDYRSPIDKDTGTLTWATDNFWRIDNNMVFRSGIQYDTRIDKISLANAIFEYRVSENKMAQFSYRYANKKYIDNIEVDKGNIPYKQNISQFGIMTSWPLTDNINAVGSLFYDIDNKQIADDFIGIHYEDCCWGVSLQYGRKIVDWNSVSRASKYENKFSINFELRGFNQNSNTIAKMLDFGLLPYKTAFDENYGTK</sequence>
<dbReference type="Pfam" id="PF04453">
    <property type="entry name" value="LptD"/>
    <property type="match status" value="1"/>
</dbReference>
<feature type="domain" description="Organic solvent tolerance-like N-terminal" evidence="5">
    <location>
        <begin position="64"/>
        <end position="198"/>
    </location>
</feature>
<comment type="subunit">
    <text evidence="4">Component of the lipopolysaccharide transport and assembly complex. Interacts with LptE and LptA.</text>
</comment>
<dbReference type="RefSeq" id="WP_187755518.1">
    <property type="nucleotide sequence ID" value="NZ_JABURY010000016.1"/>
</dbReference>
<comment type="function">
    <text evidence="4">Together with LptE, is involved in the assembly of lipopolysaccharide (LPS) at the surface of the outer membrane.</text>
</comment>
<comment type="subcellular location">
    <subcellularLocation>
        <location evidence="4">Cell outer membrane</location>
    </subcellularLocation>
</comment>
<evidence type="ECO:0000256" key="1">
    <source>
        <dbReference type="ARBA" id="ARBA00022729"/>
    </source>
</evidence>
<evidence type="ECO:0000256" key="2">
    <source>
        <dbReference type="ARBA" id="ARBA00023136"/>
    </source>
</evidence>
<keyword evidence="1 4" id="KW-0732">Signal</keyword>
<dbReference type="Pfam" id="PF03968">
    <property type="entry name" value="LptD_N"/>
    <property type="match status" value="1"/>
</dbReference>
<organism evidence="7 8">
    <name type="scientific">Frischella japonica</name>
    <dbReference type="NCBI Taxonomy" id="2741544"/>
    <lineage>
        <taxon>Bacteria</taxon>
        <taxon>Pseudomonadati</taxon>
        <taxon>Pseudomonadota</taxon>
        <taxon>Gammaproteobacteria</taxon>
        <taxon>Orbales</taxon>
        <taxon>Orbaceae</taxon>
        <taxon>Frischella</taxon>
    </lineage>
</organism>
<keyword evidence="8" id="KW-1185">Reference proteome</keyword>
<comment type="caution">
    <text evidence="4">Lacks conserved residue(s) required for the propagation of feature annotation.</text>
</comment>
<evidence type="ECO:0000313" key="8">
    <source>
        <dbReference type="Proteomes" id="UP000651208"/>
    </source>
</evidence>
<gene>
    <name evidence="4 7" type="primary">lptD</name>
    <name evidence="7" type="ORF">FcAc13_07090</name>
</gene>
<dbReference type="EMBL" id="JABURY010000016">
    <property type="protein sequence ID" value="MBC9131073.1"/>
    <property type="molecule type" value="Genomic_DNA"/>
</dbReference>
<proteinExistence type="inferred from homology"/>
<evidence type="ECO:0000313" key="7">
    <source>
        <dbReference type="EMBL" id="MBC9131073.1"/>
    </source>
</evidence>
<dbReference type="InterPro" id="IPR007543">
    <property type="entry name" value="LptD_C"/>
</dbReference>
<protein>
    <recommendedName>
        <fullName evidence="4">LPS-assembly protein LptD</fullName>
    </recommendedName>
</protein>
<comment type="similarity">
    <text evidence="4">Belongs to the LptD family.</text>
</comment>
<evidence type="ECO:0000256" key="4">
    <source>
        <dbReference type="HAMAP-Rule" id="MF_01411"/>
    </source>
</evidence>
<feature type="domain" description="LptD C-terminal" evidence="6">
    <location>
        <begin position="322"/>
        <end position="701"/>
    </location>
</feature>
<evidence type="ECO:0000259" key="5">
    <source>
        <dbReference type="Pfam" id="PF03968"/>
    </source>
</evidence>
<keyword evidence="3 4" id="KW-0998">Cell outer membrane</keyword>
<dbReference type="Proteomes" id="UP000651208">
    <property type="component" value="Unassembled WGS sequence"/>
</dbReference>
<dbReference type="InterPro" id="IPR005653">
    <property type="entry name" value="OstA-like_N"/>
</dbReference>
<accession>A0ABR7QYN0</accession>
<dbReference type="HAMAP" id="MF_01411">
    <property type="entry name" value="LPS_assembly_LptD"/>
    <property type="match status" value="1"/>
</dbReference>
<dbReference type="InterPro" id="IPR050218">
    <property type="entry name" value="LptD"/>
</dbReference>
<reference evidence="7 8" key="1">
    <citation type="submission" date="2020-06" db="EMBL/GenBank/DDBJ databases">
        <title>Frischella cerana isolated from Apis cerana gut homogenate.</title>
        <authorList>
            <person name="Wolter L.A."/>
            <person name="Suenami S."/>
            <person name="Miyazaki R."/>
        </authorList>
    </citation>
    <scope>NUCLEOTIDE SEQUENCE [LARGE SCALE GENOMIC DNA]</scope>
    <source>
        <strain evidence="7 8">Ac13</strain>
    </source>
</reference>
<comment type="caution">
    <text evidence="7">The sequence shown here is derived from an EMBL/GenBank/DDBJ whole genome shotgun (WGS) entry which is preliminary data.</text>
</comment>
<evidence type="ECO:0000259" key="6">
    <source>
        <dbReference type="Pfam" id="PF04453"/>
    </source>
</evidence>
<dbReference type="InterPro" id="IPR020889">
    <property type="entry name" value="LipoPS_assembly_LptD"/>
</dbReference>
<dbReference type="PANTHER" id="PTHR30189:SF1">
    <property type="entry name" value="LPS-ASSEMBLY PROTEIN LPTD"/>
    <property type="match status" value="1"/>
</dbReference>
<evidence type="ECO:0000256" key="3">
    <source>
        <dbReference type="ARBA" id="ARBA00023237"/>
    </source>
</evidence>
<dbReference type="Gene3D" id="2.60.450.10">
    <property type="entry name" value="Lipopolysaccharide (LPS) transport protein A like domain"/>
    <property type="match status" value="1"/>
</dbReference>
<keyword evidence="2 4" id="KW-0472">Membrane</keyword>